<feature type="transmembrane region" description="Helical" evidence="1">
    <location>
        <begin position="229"/>
        <end position="248"/>
    </location>
</feature>
<dbReference type="EMBL" id="CP025791">
    <property type="protein sequence ID" value="AUP80297.1"/>
    <property type="molecule type" value="Genomic_DNA"/>
</dbReference>
<dbReference type="AlphaFoldDB" id="A0A2K9PUT6"/>
<proteinExistence type="predicted"/>
<dbReference type="RefSeq" id="WP_102756949.1">
    <property type="nucleotide sequence ID" value="NZ_CP025791.1"/>
</dbReference>
<evidence type="ECO:0000313" key="3">
    <source>
        <dbReference type="Proteomes" id="UP000235826"/>
    </source>
</evidence>
<organism evidence="2 3">
    <name type="scientific">Flavivirga eckloniae</name>
    <dbReference type="NCBI Taxonomy" id="1803846"/>
    <lineage>
        <taxon>Bacteria</taxon>
        <taxon>Pseudomonadati</taxon>
        <taxon>Bacteroidota</taxon>
        <taxon>Flavobacteriia</taxon>
        <taxon>Flavobacteriales</taxon>
        <taxon>Flavobacteriaceae</taxon>
        <taxon>Flavivirga</taxon>
    </lineage>
</organism>
<keyword evidence="3" id="KW-1185">Reference proteome</keyword>
<feature type="transmembrane region" description="Helical" evidence="1">
    <location>
        <begin position="72"/>
        <end position="92"/>
    </location>
</feature>
<feature type="transmembrane region" description="Helical" evidence="1">
    <location>
        <begin position="205"/>
        <end position="223"/>
    </location>
</feature>
<feature type="transmembrane region" description="Helical" evidence="1">
    <location>
        <begin position="137"/>
        <end position="154"/>
    </location>
</feature>
<dbReference type="KEGG" id="fek:C1H87_16920"/>
<keyword evidence="1" id="KW-0472">Membrane</keyword>
<evidence type="ECO:0000313" key="2">
    <source>
        <dbReference type="EMBL" id="AUP80297.1"/>
    </source>
</evidence>
<accession>A0A2K9PUT6</accession>
<feature type="transmembrane region" description="Helical" evidence="1">
    <location>
        <begin position="260"/>
        <end position="276"/>
    </location>
</feature>
<keyword evidence="1" id="KW-0812">Transmembrane</keyword>
<dbReference type="Proteomes" id="UP000235826">
    <property type="component" value="Chromosome"/>
</dbReference>
<sequence>MKFVKQLFNFYLNSSIHVALSVFSLTWITLIEFEIPYDENLLYFVFYASITGYNFVKYFGIAKFHHRSLANWLRLIQIFSFFAFLLMCYYASKLNDTTLIYVVGFAVITFLYAIPFLPKRLFLDRQHNLRSIGGLKIYLIALIWAGVTVFLPLINNSQSIDADVIITTIQRYLFIMVLMLPFEIRDLRYDSLKLSTIPQKIGVKLTKLMGSVLLVVCFFLEFFKNEKSLSSIIILLTIICITLLFLLFTKTERGKNYSAFWVEGIPVVWLTLLLLFL</sequence>
<feature type="transmembrane region" description="Helical" evidence="1">
    <location>
        <begin position="41"/>
        <end position="60"/>
    </location>
</feature>
<evidence type="ECO:0008006" key="4">
    <source>
        <dbReference type="Google" id="ProtNLM"/>
    </source>
</evidence>
<reference evidence="2 3" key="1">
    <citation type="submission" date="2018-01" db="EMBL/GenBank/DDBJ databases">
        <title>Complete genome sequence of Flavivirga eckloniae ECD14 isolated from seaweed Ecklonia cava.</title>
        <authorList>
            <person name="Lee J.H."/>
            <person name="Baik K.S."/>
            <person name="Seong C.N."/>
        </authorList>
    </citation>
    <scope>NUCLEOTIDE SEQUENCE [LARGE SCALE GENOMIC DNA]</scope>
    <source>
        <strain evidence="2 3">ECD14</strain>
    </source>
</reference>
<gene>
    <name evidence="2" type="ORF">C1H87_16920</name>
</gene>
<dbReference type="OrthoDB" id="1467772at2"/>
<evidence type="ECO:0000256" key="1">
    <source>
        <dbReference type="SAM" id="Phobius"/>
    </source>
</evidence>
<name>A0A2K9PUT6_9FLAO</name>
<feature type="transmembrane region" description="Helical" evidence="1">
    <location>
        <begin position="166"/>
        <end position="184"/>
    </location>
</feature>
<feature type="transmembrane region" description="Helical" evidence="1">
    <location>
        <begin position="98"/>
        <end position="117"/>
    </location>
</feature>
<keyword evidence="1" id="KW-1133">Transmembrane helix</keyword>
<protein>
    <recommendedName>
        <fullName evidence="4">Prenyltransferase</fullName>
    </recommendedName>
</protein>
<feature type="transmembrane region" description="Helical" evidence="1">
    <location>
        <begin position="7"/>
        <end position="29"/>
    </location>
</feature>